<feature type="compositionally biased region" description="Polar residues" evidence="1">
    <location>
        <begin position="179"/>
        <end position="222"/>
    </location>
</feature>
<dbReference type="EMBL" id="JAAAUY010000178">
    <property type="protein sequence ID" value="KAF9333884.1"/>
    <property type="molecule type" value="Genomic_DNA"/>
</dbReference>
<keyword evidence="3" id="KW-1185">Reference proteome</keyword>
<evidence type="ECO:0000313" key="2">
    <source>
        <dbReference type="EMBL" id="KAF9333884.1"/>
    </source>
</evidence>
<organism evidence="2 3">
    <name type="scientific">Podila minutissima</name>
    <dbReference type="NCBI Taxonomy" id="64525"/>
    <lineage>
        <taxon>Eukaryota</taxon>
        <taxon>Fungi</taxon>
        <taxon>Fungi incertae sedis</taxon>
        <taxon>Mucoromycota</taxon>
        <taxon>Mortierellomycotina</taxon>
        <taxon>Mortierellomycetes</taxon>
        <taxon>Mortierellales</taxon>
        <taxon>Mortierellaceae</taxon>
        <taxon>Podila</taxon>
    </lineage>
</organism>
<comment type="caution">
    <text evidence="2">The sequence shown here is derived from an EMBL/GenBank/DDBJ whole genome shotgun (WGS) entry which is preliminary data.</text>
</comment>
<accession>A0A9P5VN39</accession>
<name>A0A9P5VN39_9FUNG</name>
<protein>
    <recommendedName>
        <fullName evidence="4">BTB domain-containing protein</fullName>
    </recommendedName>
</protein>
<dbReference type="Proteomes" id="UP000696485">
    <property type="component" value="Unassembled WGS sequence"/>
</dbReference>
<feature type="compositionally biased region" description="Polar residues" evidence="1">
    <location>
        <begin position="155"/>
        <end position="169"/>
    </location>
</feature>
<dbReference type="InterPro" id="IPR011333">
    <property type="entry name" value="SKP1/BTB/POZ_sf"/>
</dbReference>
<sequence>MTTRLLEAAVEGEEEVEVEVKVMVVPAAPSQTEPVGHDLDSSQVVSAEYASASTVACDVSTSPVLLFYNNRALTSDASTAESGESRTSVSAEATFSLDPSTSPTKIQSTSQKFPPQGNLEDLVTQGNIEDRSASPQSCLIDLATSIQRNIDNRAINDTASSQGNSNDPTYSPELKLEDPTSSWHSNPHGSTFVPQSNLDNPTSFSTSSRQTNPNDAFSPPSQRTLTELCNPLTVDFAFEFLAPTTGRYLGLWAHQSVLASSSGAFTSLFGLPNMPDTSPFCSRRFYEFRVRISDFSLVAHCALLRFLYTAEEGGEVPDQIDLRDYVLTPIPVTPWMIDDVVDVILNPVYATPWRELLVLARRYHLDSTLGVLCQDKIVVGLTFLDAVPTLLMFGVHYPGMKVRILDWCARTVLRVYSALRDLGVRSVDQPIMLWAIVAGMFEAVEDCEVVAEVCAEISLVMERVARQWGGSA</sequence>
<reference evidence="2" key="1">
    <citation type="journal article" date="2020" name="Fungal Divers.">
        <title>Resolving the Mortierellaceae phylogeny through synthesis of multi-gene phylogenetics and phylogenomics.</title>
        <authorList>
            <person name="Vandepol N."/>
            <person name="Liber J."/>
            <person name="Desiro A."/>
            <person name="Na H."/>
            <person name="Kennedy M."/>
            <person name="Barry K."/>
            <person name="Grigoriev I.V."/>
            <person name="Miller A.N."/>
            <person name="O'Donnell K."/>
            <person name="Stajich J.E."/>
            <person name="Bonito G."/>
        </authorList>
    </citation>
    <scope>NUCLEOTIDE SEQUENCE</scope>
    <source>
        <strain evidence="2">NVP1</strain>
    </source>
</reference>
<evidence type="ECO:0000313" key="3">
    <source>
        <dbReference type="Proteomes" id="UP000696485"/>
    </source>
</evidence>
<feature type="region of interest" description="Disordered" evidence="1">
    <location>
        <begin position="155"/>
        <end position="222"/>
    </location>
</feature>
<proteinExistence type="predicted"/>
<feature type="compositionally biased region" description="Polar residues" evidence="1">
    <location>
        <begin position="76"/>
        <end position="113"/>
    </location>
</feature>
<dbReference type="CDD" id="cd18186">
    <property type="entry name" value="BTB_POZ_ZBTB_KLHL-like"/>
    <property type="match status" value="1"/>
</dbReference>
<gene>
    <name evidence="2" type="ORF">BG006_003037</name>
</gene>
<evidence type="ECO:0008006" key="4">
    <source>
        <dbReference type="Google" id="ProtNLM"/>
    </source>
</evidence>
<dbReference type="Gene3D" id="3.30.710.10">
    <property type="entry name" value="Potassium Channel Kv1.1, Chain A"/>
    <property type="match status" value="1"/>
</dbReference>
<feature type="region of interest" description="Disordered" evidence="1">
    <location>
        <begin position="76"/>
        <end position="120"/>
    </location>
</feature>
<dbReference type="AlphaFoldDB" id="A0A9P5VN39"/>
<evidence type="ECO:0000256" key="1">
    <source>
        <dbReference type="SAM" id="MobiDB-lite"/>
    </source>
</evidence>